<sequence>MRQSVINATHVSVGRMSLQPLKDMQVALMKSRYTAASAQREEVTKPKDLTQDRQSIHYKHHEDVSPASRPYRRQMPVQLHQSALWAAYIREHLDGLPSLFSTLCSAPDRGDSCIMQKENGYVNDYVVIIL</sequence>
<evidence type="ECO:0000313" key="1">
    <source>
        <dbReference type="EMBL" id="RMW11116.1"/>
    </source>
</evidence>
<gene>
    <name evidence="1" type="ORF">ALP03_01037</name>
</gene>
<reference evidence="1 2" key="1">
    <citation type="submission" date="2018-08" db="EMBL/GenBank/DDBJ databases">
        <title>Recombination of ecologically and evolutionarily significant loci maintains genetic cohesion in the Pseudomonas syringae species complex.</title>
        <authorList>
            <person name="Dillon M."/>
            <person name="Thakur S."/>
            <person name="Almeida R.N.D."/>
            <person name="Weir B.S."/>
            <person name="Guttman D.S."/>
        </authorList>
    </citation>
    <scope>NUCLEOTIDE SEQUENCE [LARGE SCALE GENOMIC DNA]</scope>
    <source>
        <strain evidence="1 2">ICMP 4525</strain>
    </source>
</reference>
<comment type="caution">
    <text evidence="1">The sequence shown here is derived from an EMBL/GenBank/DDBJ whole genome shotgun (WGS) entry which is preliminary data.</text>
</comment>
<dbReference type="Proteomes" id="UP000271531">
    <property type="component" value="Unassembled WGS sequence"/>
</dbReference>
<dbReference type="AlphaFoldDB" id="A0A3M6I1S1"/>
<accession>A0A3M6I1S1</accession>
<protein>
    <submittedName>
        <fullName evidence="1">Uncharacterized protein</fullName>
    </submittedName>
</protein>
<name>A0A3M6I1S1_PSEAJ</name>
<evidence type="ECO:0000313" key="2">
    <source>
        <dbReference type="Proteomes" id="UP000271531"/>
    </source>
</evidence>
<proteinExistence type="predicted"/>
<dbReference type="EMBL" id="RBVA01000103">
    <property type="protein sequence ID" value="RMW11116.1"/>
    <property type="molecule type" value="Genomic_DNA"/>
</dbReference>
<organism evidence="1 2">
    <name type="scientific">Pseudomonas amygdali pv. tabaci</name>
    <name type="common">Pseudomonas syringae pv. tabaci</name>
    <dbReference type="NCBI Taxonomy" id="322"/>
    <lineage>
        <taxon>Bacteria</taxon>
        <taxon>Pseudomonadati</taxon>
        <taxon>Pseudomonadota</taxon>
        <taxon>Gammaproteobacteria</taxon>
        <taxon>Pseudomonadales</taxon>
        <taxon>Pseudomonadaceae</taxon>
        <taxon>Pseudomonas</taxon>
        <taxon>Pseudomonas amygdali</taxon>
    </lineage>
</organism>